<protein>
    <submittedName>
        <fullName evidence="3">Coiled-coil domain containing 173</fullName>
    </submittedName>
</protein>
<feature type="transmembrane region" description="Helical" evidence="2">
    <location>
        <begin position="74"/>
        <end position="96"/>
    </location>
</feature>
<keyword evidence="1" id="KW-0175">Coiled coil</keyword>
<dbReference type="InterPro" id="IPR039986">
    <property type="entry name" value="CFAP210"/>
</dbReference>
<dbReference type="EMBL" id="JACASE010000002">
    <property type="protein sequence ID" value="KAF6494049.1"/>
    <property type="molecule type" value="Genomic_DNA"/>
</dbReference>
<evidence type="ECO:0000313" key="4">
    <source>
        <dbReference type="Proteomes" id="UP000593571"/>
    </source>
</evidence>
<keyword evidence="2" id="KW-0472">Membrane</keyword>
<reference evidence="3 4" key="1">
    <citation type="journal article" date="2020" name="Nature">
        <title>Six reference-quality genomes reveal evolution of bat adaptations.</title>
        <authorList>
            <person name="Jebb D."/>
            <person name="Huang Z."/>
            <person name="Pippel M."/>
            <person name="Hughes G.M."/>
            <person name="Lavrichenko K."/>
            <person name="Devanna P."/>
            <person name="Winkler S."/>
            <person name="Jermiin L.S."/>
            <person name="Skirmuntt E.C."/>
            <person name="Katzourakis A."/>
            <person name="Burkitt-Gray L."/>
            <person name="Ray D.A."/>
            <person name="Sullivan K.A.M."/>
            <person name="Roscito J.G."/>
            <person name="Kirilenko B.M."/>
            <person name="Davalos L.M."/>
            <person name="Corthals A.P."/>
            <person name="Power M.L."/>
            <person name="Jones G."/>
            <person name="Ransome R.D."/>
            <person name="Dechmann D.K.N."/>
            <person name="Locatelli A.G."/>
            <person name="Puechmaille S.J."/>
            <person name="Fedrigo O."/>
            <person name="Jarvis E.D."/>
            <person name="Hiller M."/>
            <person name="Vernes S.C."/>
            <person name="Myers E.W."/>
            <person name="Teeling E.C."/>
        </authorList>
    </citation>
    <scope>NUCLEOTIDE SEQUENCE [LARGE SCALE GENOMIC DNA]</scope>
    <source>
        <strain evidence="3">MRouAeg1</strain>
        <tissue evidence="3">Muscle</tissue>
    </source>
</reference>
<dbReference type="GO" id="GO:0005879">
    <property type="term" value="C:axonemal microtubule"/>
    <property type="evidence" value="ECO:0007669"/>
    <property type="project" value="TreeGrafter"/>
</dbReference>
<keyword evidence="4" id="KW-1185">Reference proteome</keyword>
<accession>A0A7J8JCG4</accession>
<gene>
    <name evidence="3" type="ORF">HJG63_002236</name>
</gene>
<dbReference type="AlphaFoldDB" id="A0A7J8JCG4"/>
<evidence type="ECO:0000256" key="1">
    <source>
        <dbReference type="SAM" id="Coils"/>
    </source>
</evidence>
<organism evidence="3 4">
    <name type="scientific">Rousettus aegyptiacus</name>
    <name type="common">Egyptian fruit bat</name>
    <name type="synonym">Pteropus aegyptiacus</name>
    <dbReference type="NCBI Taxonomy" id="9407"/>
    <lineage>
        <taxon>Eukaryota</taxon>
        <taxon>Metazoa</taxon>
        <taxon>Chordata</taxon>
        <taxon>Craniata</taxon>
        <taxon>Vertebrata</taxon>
        <taxon>Euteleostomi</taxon>
        <taxon>Mammalia</taxon>
        <taxon>Eutheria</taxon>
        <taxon>Laurasiatheria</taxon>
        <taxon>Chiroptera</taxon>
        <taxon>Yinpterochiroptera</taxon>
        <taxon>Pteropodoidea</taxon>
        <taxon>Pteropodidae</taxon>
        <taxon>Rousettinae</taxon>
        <taxon>Rousettus</taxon>
    </lineage>
</organism>
<keyword evidence="2" id="KW-0812">Transmembrane</keyword>
<dbReference type="Proteomes" id="UP000593571">
    <property type="component" value="Unassembled WGS sequence"/>
</dbReference>
<dbReference type="PANTHER" id="PTHR28663">
    <property type="entry name" value="COILED-COIL DOMAIN-CONTAINING PROTEIN 173"/>
    <property type="match status" value="1"/>
</dbReference>
<keyword evidence="2" id="KW-1133">Transmembrane helix</keyword>
<proteinExistence type="predicted"/>
<evidence type="ECO:0000313" key="3">
    <source>
        <dbReference type="EMBL" id="KAF6494049.1"/>
    </source>
</evidence>
<feature type="coiled-coil region" evidence="1">
    <location>
        <begin position="19"/>
        <end position="46"/>
    </location>
</feature>
<dbReference type="PANTHER" id="PTHR28663:SF1">
    <property type="entry name" value="CILIA- AND FLAGELLA- ASSOCIATED PROTEIN 210"/>
    <property type="match status" value="1"/>
</dbReference>
<name>A0A7J8JCG4_ROUAE</name>
<evidence type="ECO:0000256" key="2">
    <source>
        <dbReference type="SAM" id="Phobius"/>
    </source>
</evidence>
<sequence length="104" mass="12759">MHIRSQEVVKHWTNTYAGMKEQKLEAKKKRDEEIEAERQILDLEEAIHKQGERKKAIEYAKQYQFYQTERVKNFHVLLGFLTFLYIFNIYTIRLYFLKILQFVL</sequence>
<comment type="caution">
    <text evidence="3">The sequence shown here is derived from an EMBL/GenBank/DDBJ whole genome shotgun (WGS) entry which is preliminary data.</text>
</comment>